<evidence type="ECO:0000256" key="1">
    <source>
        <dbReference type="ARBA" id="ARBA00001282"/>
    </source>
</evidence>
<evidence type="ECO:0000256" key="2">
    <source>
        <dbReference type="ARBA" id="ARBA00004787"/>
    </source>
</evidence>
<keyword evidence="5 7" id="KW-0548">Nucleotidyltransferase</keyword>
<comment type="catalytic activity">
    <reaction evidence="1 7">
        <text>2-C-methyl-D-erythritol 4-phosphate + CTP + H(+) = 4-CDP-2-C-methyl-D-erythritol + diphosphate</text>
        <dbReference type="Rhea" id="RHEA:13429"/>
        <dbReference type="ChEBI" id="CHEBI:15378"/>
        <dbReference type="ChEBI" id="CHEBI:33019"/>
        <dbReference type="ChEBI" id="CHEBI:37563"/>
        <dbReference type="ChEBI" id="CHEBI:57823"/>
        <dbReference type="ChEBI" id="CHEBI:58262"/>
        <dbReference type="EC" id="2.7.7.60"/>
    </reaction>
</comment>
<keyword evidence="6 7" id="KW-0414">Isoprene biosynthesis</keyword>
<dbReference type="InterPro" id="IPR018294">
    <property type="entry name" value="ISPD_synthase_CS"/>
</dbReference>
<protein>
    <recommendedName>
        <fullName evidence="7">2-C-methyl-D-erythritol 4-phosphate cytidylyltransferase</fullName>
        <ecNumber evidence="7">2.7.7.60</ecNumber>
    </recommendedName>
    <alternativeName>
        <fullName evidence="7">4-diphosphocytidyl-2C-methyl-D-erythritol synthase</fullName>
    </alternativeName>
    <alternativeName>
        <fullName evidence="7">MEP cytidylyltransferase</fullName>
        <shortName evidence="7">MCT</shortName>
    </alternativeName>
</protein>
<dbReference type="NCBIfam" id="TIGR00453">
    <property type="entry name" value="ispD"/>
    <property type="match status" value="1"/>
</dbReference>
<feature type="site" description="Transition state stabilizer" evidence="7">
    <location>
        <position position="23"/>
    </location>
</feature>
<gene>
    <name evidence="7" type="primary">ispD</name>
    <name evidence="8" type="ORF">MARGE09_P3028</name>
</gene>
<dbReference type="KEGG" id="marq:MARGE09_P3028"/>
<sequence>MNPIQRNSDRCWSVVPAAGNGSRMQAVLPKQYLTLNNKTVIELTLGKLLHIAEISGVVVCHADSDTRFGELAIAKHPRIFAAIGGTERAHSVFNGLGYLRDMAQSDDADWVMVHDAARPCVSHASLERLLGHCRKTGRGAILASPVADTLKRQQANTPIITETVSRDNLWQAHTPQCFRLGELHAALKAALSTGVAITDEASAIEHCGGSVDLIEDSRDNIKITRPEDLALAGFILGQQALNW</sequence>
<dbReference type="RefSeq" id="WP_236983434.1">
    <property type="nucleotide sequence ID" value="NZ_AP023086.1"/>
</dbReference>
<dbReference type="HAMAP" id="MF_00108">
    <property type="entry name" value="IspD"/>
    <property type="match status" value="1"/>
</dbReference>
<evidence type="ECO:0000313" key="9">
    <source>
        <dbReference type="Proteomes" id="UP001320119"/>
    </source>
</evidence>
<feature type="site" description="Positions MEP for the nucleophilic attack" evidence="7">
    <location>
        <position position="166"/>
    </location>
</feature>
<dbReference type="GO" id="GO:0019288">
    <property type="term" value="P:isopentenyl diphosphate biosynthetic process, methylerythritol 4-phosphate pathway"/>
    <property type="evidence" value="ECO:0007669"/>
    <property type="project" value="UniProtKB-UniRule"/>
</dbReference>
<evidence type="ECO:0000256" key="5">
    <source>
        <dbReference type="ARBA" id="ARBA00022695"/>
    </source>
</evidence>
<proteinExistence type="inferred from homology"/>
<feature type="site" description="Transition state stabilizer" evidence="7">
    <location>
        <position position="30"/>
    </location>
</feature>
<keyword evidence="4 7" id="KW-0808">Transferase</keyword>
<feature type="site" description="Positions MEP for the nucleophilic attack" evidence="7">
    <location>
        <position position="222"/>
    </location>
</feature>
<dbReference type="Pfam" id="PF01128">
    <property type="entry name" value="IspD"/>
    <property type="match status" value="1"/>
</dbReference>
<dbReference type="Proteomes" id="UP001320119">
    <property type="component" value="Chromosome"/>
</dbReference>
<dbReference type="PANTHER" id="PTHR32125:SF4">
    <property type="entry name" value="2-C-METHYL-D-ERYTHRITOL 4-PHOSPHATE CYTIDYLYLTRANSFERASE, CHLOROPLASTIC"/>
    <property type="match status" value="1"/>
</dbReference>
<dbReference type="AlphaFoldDB" id="A0AAN1WJP5"/>
<dbReference type="EC" id="2.7.7.60" evidence="7"/>
<dbReference type="InterPro" id="IPR029044">
    <property type="entry name" value="Nucleotide-diphossugar_trans"/>
</dbReference>
<accession>A0AAN1WJP5</accession>
<dbReference type="InterPro" id="IPR001228">
    <property type="entry name" value="IspD"/>
</dbReference>
<evidence type="ECO:0000313" key="8">
    <source>
        <dbReference type="EMBL" id="BCD98827.1"/>
    </source>
</evidence>
<evidence type="ECO:0000256" key="7">
    <source>
        <dbReference type="HAMAP-Rule" id="MF_00108"/>
    </source>
</evidence>
<dbReference type="Gene3D" id="3.90.550.10">
    <property type="entry name" value="Spore Coat Polysaccharide Biosynthesis Protein SpsA, Chain A"/>
    <property type="match status" value="1"/>
</dbReference>
<evidence type="ECO:0000256" key="4">
    <source>
        <dbReference type="ARBA" id="ARBA00022679"/>
    </source>
</evidence>
<organism evidence="8 9">
    <name type="scientific">Marinagarivorans cellulosilyticus</name>
    <dbReference type="NCBI Taxonomy" id="2721545"/>
    <lineage>
        <taxon>Bacteria</taxon>
        <taxon>Pseudomonadati</taxon>
        <taxon>Pseudomonadota</taxon>
        <taxon>Gammaproteobacteria</taxon>
        <taxon>Cellvibrionales</taxon>
        <taxon>Cellvibrionaceae</taxon>
        <taxon>Marinagarivorans</taxon>
    </lineage>
</organism>
<dbReference type="InterPro" id="IPR050088">
    <property type="entry name" value="IspD/TarI_cytidylyltransf_bact"/>
</dbReference>
<comment type="similarity">
    <text evidence="3 7">Belongs to the IspD/TarI cytidylyltransferase family. IspD subfamily.</text>
</comment>
<evidence type="ECO:0000256" key="6">
    <source>
        <dbReference type="ARBA" id="ARBA00023229"/>
    </source>
</evidence>
<dbReference type="CDD" id="cd02516">
    <property type="entry name" value="CDP-ME_synthetase"/>
    <property type="match status" value="1"/>
</dbReference>
<reference evidence="8 9" key="1">
    <citation type="journal article" date="2022" name="IScience">
        <title>An ultrasensitive nanofiber-based assay for enzymatic hydrolysis and deep-sea microbial degradation of cellulose.</title>
        <authorList>
            <person name="Tsudome M."/>
            <person name="Tachioka M."/>
            <person name="Miyazaki M."/>
            <person name="Uchimura K."/>
            <person name="Tsuda M."/>
            <person name="Takaki Y."/>
            <person name="Deguchi S."/>
        </authorList>
    </citation>
    <scope>NUCLEOTIDE SEQUENCE [LARGE SCALE GENOMIC DNA]</scope>
    <source>
        <strain evidence="8 9">GE09</strain>
    </source>
</reference>
<dbReference type="PANTHER" id="PTHR32125">
    <property type="entry name" value="2-C-METHYL-D-ERYTHRITOL 4-PHOSPHATE CYTIDYLYLTRANSFERASE, CHLOROPLASTIC"/>
    <property type="match status" value="1"/>
</dbReference>
<dbReference type="EMBL" id="AP023086">
    <property type="protein sequence ID" value="BCD98827.1"/>
    <property type="molecule type" value="Genomic_DNA"/>
</dbReference>
<keyword evidence="9" id="KW-1185">Reference proteome</keyword>
<dbReference type="PROSITE" id="PS01295">
    <property type="entry name" value="ISPD"/>
    <property type="match status" value="1"/>
</dbReference>
<dbReference type="GO" id="GO:0050518">
    <property type="term" value="F:2-C-methyl-D-erythritol 4-phosphate cytidylyltransferase activity"/>
    <property type="evidence" value="ECO:0007669"/>
    <property type="project" value="UniProtKB-UniRule"/>
</dbReference>
<name>A0AAN1WJP5_9GAMM</name>
<dbReference type="FunFam" id="3.90.550.10:FF:000003">
    <property type="entry name" value="2-C-methyl-D-erythritol 4-phosphate cytidylyltransferase"/>
    <property type="match status" value="1"/>
</dbReference>
<dbReference type="SUPFAM" id="SSF53448">
    <property type="entry name" value="Nucleotide-diphospho-sugar transferases"/>
    <property type="match status" value="1"/>
</dbReference>
<comment type="function">
    <text evidence="7">Catalyzes the formation of 4-diphosphocytidyl-2-C-methyl-D-erythritol from CTP and 2-C-methyl-D-erythritol 4-phosphate (MEP).</text>
</comment>
<comment type="pathway">
    <text evidence="2 7">Isoprenoid biosynthesis; isopentenyl diphosphate biosynthesis via DXP pathway; isopentenyl diphosphate from 1-deoxy-D-xylulose 5-phosphate: step 2/6.</text>
</comment>
<dbReference type="InterPro" id="IPR034683">
    <property type="entry name" value="IspD/TarI"/>
</dbReference>
<evidence type="ECO:0000256" key="3">
    <source>
        <dbReference type="ARBA" id="ARBA00009789"/>
    </source>
</evidence>